<feature type="compositionally biased region" description="Polar residues" evidence="1">
    <location>
        <begin position="1"/>
        <end position="15"/>
    </location>
</feature>
<evidence type="ECO:0000313" key="2">
    <source>
        <dbReference type="EMBL" id="JAD38542.1"/>
    </source>
</evidence>
<organism evidence="2">
    <name type="scientific">Arundo donax</name>
    <name type="common">Giant reed</name>
    <name type="synonym">Donax arundinaceus</name>
    <dbReference type="NCBI Taxonomy" id="35708"/>
    <lineage>
        <taxon>Eukaryota</taxon>
        <taxon>Viridiplantae</taxon>
        <taxon>Streptophyta</taxon>
        <taxon>Embryophyta</taxon>
        <taxon>Tracheophyta</taxon>
        <taxon>Spermatophyta</taxon>
        <taxon>Magnoliopsida</taxon>
        <taxon>Liliopsida</taxon>
        <taxon>Poales</taxon>
        <taxon>Poaceae</taxon>
        <taxon>PACMAD clade</taxon>
        <taxon>Arundinoideae</taxon>
        <taxon>Arundineae</taxon>
        <taxon>Arundo</taxon>
    </lineage>
</organism>
<dbReference type="AlphaFoldDB" id="A0A0A8ZUP0"/>
<reference evidence="2" key="1">
    <citation type="submission" date="2014-09" db="EMBL/GenBank/DDBJ databases">
        <authorList>
            <person name="Magalhaes I.L.F."/>
            <person name="Oliveira U."/>
            <person name="Santos F.R."/>
            <person name="Vidigal T.H.D.A."/>
            <person name="Brescovit A.D."/>
            <person name="Santos A.J."/>
        </authorList>
    </citation>
    <scope>NUCLEOTIDE SEQUENCE</scope>
    <source>
        <tissue evidence="2">Shoot tissue taken approximately 20 cm above the soil surface</tissue>
    </source>
</reference>
<protein>
    <submittedName>
        <fullName evidence="2">Uncharacterized protein</fullName>
    </submittedName>
</protein>
<name>A0A0A8ZUP0_ARUDO</name>
<feature type="region of interest" description="Disordered" evidence="1">
    <location>
        <begin position="1"/>
        <end position="53"/>
    </location>
</feature>
<evidence type="ECO:0000256" key="1">
    <source>
        <dbReference type="SAM" id="MobiDB-lite"/>
    </source>
</evidence>
<proteinExistence type="predicted"/>
<dbReference type="EMBL" id="GBRH01259353">
    <property type="protein sequence ID" value="JAD38542.1"/>
    <property type="molecule type" value="Transcribed_RNA"/>
</dbReference>
<sequence>MNNIATQHHNASNGQELKDSRTIVGEQKTTEGFQCSHGAASFSHAQPSPMPRG</sequence>
<reference evidence="2" key="2">
    <citation type="journal article" date="2015" name="Data Brief">
        <title>Shoot transcriptome of the giant reed, Arundo donax.</title>
        <authorList>
            <person name="Barrero R.A."/>
            <person name="Guerrero F.D."/>
            <person name="Moolhuijzen P."/>
            <person name="Goolsby J.A."/>
            <person name="Tidwell J."/>
            <person name="Bellgard S.E."/>
            <person name="Bellgard M.I."/>
        </authorList>
    </citation>
    <scope>NUCLEOTIDE SEQUENCE</scope>
    <source>
        <tissue evidence="2">Shoot tissue taken approximately 20 cm above the soil surface</tissue>
    </source>
</reference>
<accession>A0A0A8ZUP0</accession>